<feature type="transmembrane region" description="Helical" evidence="9">
    <location>
        <begin position="255"/>
        <end position="276"/>
    </location>
</feature>
<dbReference type="Proteomes" id="UP000007796">
    <property type="component" value="Unassembled WGS sequence"/>
</dbReference>
<comment type="subunit">
    <text evidence="4">Homooligomer.</text>
</comment>
<dbReference type="AlphaFoldDB" id="F0XJE1"/>
<protein>
    <submittedName>
        <fullName evidence="11">Putative phosphate phosphoenolpyruvate translocator protein</fullName>
    </submittedName>
</protein>
<dbReference type="EMBL" id="GL629782">
    <property type="protein sequence ID" value="EFX02132.1"/>
    <property type="molecule type" value="Genomic_DNA"/>
</dbReference>
<dbReference type="HOGENOM" id="CLU_033641_3_0_1"/>
<comment type="similarity">
    <text evidence="3">Belongs to the TPT transporter family. SLC35D subfamily.</text>
</comment>
<dbReference type="Pfam" id="PF03151">
    <property type="entry name" value="TPT"/>
    <property type="match status" value="1"/>
</dbReference>
<dbReference type="InterPro" id="IPR004853">
    <property type="entry name" value="Sugar_P_trans_dom"/>
</dbReference>
<evidence type="ECO:0000256" key="3">
    <source>
        <dbReference type="ARBA" id="ARBA00010425"/>
    </source>
</evidence>
<feature type="compositionally biased region" description="Low complexity" evidence="8">
    <location>
        <begin position="41"/>
        <end position="56"/>
    </location>
</feature>
<evidence type="ECO:0000256" key="2">
    <source>
        <dbReference type="ARBA" id="ARBA00004477"/>
    </source>
</evidence>
<feature type="transmembrane region" description="Helical" evidence="9">
    <location>
        <begin position="139"/>
        <end position="157"/>
    </location>
</feature>
<reference evidence="11 12" key="1">
    <citation type="journal article" date="2011" name="Proc. Natl. Acad. Sci. U.S.A.">
        <title>Genome and transcriptome analyses of the mountain pine beetle-fungal symbiont Grosmannia clavigera, a lodgepole pine pathogen.</title>
        <authorList>
            <person name="DiGuistini S."/>
            <person name="Wang Y."/>
            <person name="Liao N.Y."/>
            <person name="Taylor G."/>
            <person name="Tanguay P."/>
            <person name="Feau N."/>
            <person name="Henrissat B."/>
            <person name="Chan S.K."/>
            <person name="Hesse-Orce U."/>
            <person name="Alamouti S.M."/>
            <person name="Tsui C.K.M."/>
            <person name="Docking R.T."/>
            <person name="Levasseur A."/>
            <person name="Haridas S."/>
            <person name="Robertson G."/>
            <person name="Birol I."/>
            <person name="Holt R.A."/>
            <person name="Marra M.A."/>
            <person name="Hamelin R.C."/>
            <person name="Hirst M."/>
            <person name="Jones S.J.M."/>
            <person name="Bohlmann J."/>
            <person name="Breuil C."/>
        </authorList>
    </citation>
    <scope>NUCLEOTIDE SEQUENCE [LARGE SCALE GENOMIC DNA]</scope>
    <source>
        <strain evidence="12">kw1407 / UAMH 11150</strain>
    </source>
</reference>
<evidence type="ECO:0000259" key="10">
    <source>
        <dbReference type="Pfam" id="PF03151"/>
    </source>
</evidence>
<keyword evidence="5 9" id="KW-0812">Transmembrane</keyword>
<sequence length="372" mass="39739">MARPMDLEAQRSDLNGGGHESLNDESREKLFEKDGQDEQNSSSSSSSSSSGLSTSSSASSTLDAAEYTASATSKWAYLASYFACNVALTLYNKGILGRFAYPWLLTAIHTGSASIGCYILRMRGKVTRTALSRQQESVLLGFSVLFTINIAISNVSLAMVSIPFHQIMRSTCPVFTVLIYRLRYGRTYGTRTYLSLVPVVLGVALATYGDYYFTATGFLLTFLGVLLASAKTVATNRIMTGPLALSPLESLMRMSPLACIQALLCSVLSGEISRITDGYTVVPINSHMFWALAGNGALAFALNLASFSTNRKTGALTMTVCGNVKQSLTVLLGITMFGVKVGVANGIGMFVALVGAAWYSVVELGAKAPARR</sequence>
<evidence type="ECO:0000256" key="9">
    <source>
        <dbReference type="SAM" id="Phobius"/>
    </source>
</evidence>
<evidence type="ECO:0000256" key="5">
    <source>
        <dbReference type="ARBA" id="ARBA00022692"/>
    </source>
</evidence>
<evidence type="ECO:0000256" key="6">
    <source>
        <dbReference type="ARBA" id="ARBA00022989"/>
    </source>
</evidence>
<dbReference type="InterPro" id="IPR050186">
    <property type="entry name" value="TPT_transporter"/>
</dbReference>
<dbReference type="InParanoid" id="F0XJE1"/>
<evidence type="ECO:0000256" key="1">
    <source>
        <dbReference type="ARBA" id="ARBA00003420"/>
    </source>
</evidence>
<feature type="region of interest" description="Disordered" evidence="8">
    <location>
        <begin position="1"/>
        <end position="56"/>
    </location>
</feature>
<evidence type="ECO:0000256" key="4">
    <source>
        <dbReference type="ARBA" id="ARBA00011182"/>
    </source>
</evidence>
<evidence type="ECO:0000256" key="8">
    <source>
        <dbReference type="SAM" id="MobiDB-lite"/>
    </source>
</evidence>
<name>F0XJE1_GROCL</name>
<feature type="compositionally biased region" description="Basic and acidic residues" evidence="8">
    <location>
        <begin position="1"/>
        <end position="11"/>
    </location>
</feature>
<keyword evidence="7 9" id="KW-0472">Membrane</keyword>
<keyword evidence="11" id="KW-0670">Pyruvate</keyword>
<feature type="transmembrane region" description="Helical" evidence="9">
    <location>
        <begin position="288"/>
        <end position="307"/>
    </location>
</feature>
<gene>
    <name evidence="11" type="ORF">CMQ_2181</name>
</gene>
<dbReference type="RefSeq" id="XP_014171614.1">
    <property type="nucleotide sequence ID" value="XM_014316139.1"/>
</dbReference>
<feature type="transmembrane region" description="Helical" evidence="9">
    <location>
        <begin position="215"/>
        <end position="234"/>
    </location>
</feature>
<dbReference type="eggNOG" id="KOG1441">
    <property type="taxonomic scope" value="Eukaryota"/>
</dbReference>
<keyword evidence="6 9" id="KW-1133">Transmembrane helix</keyword>
<organism evidence="12">
    <name type="scientific">Grosmannia clavigera (strain kw1407 / UAMH 11150)</name>
    <name type="common">Blue stain fungus</name>
    <name type="synonym">Graphiocladiella clavigera</name>
    <dbReference type="NCBI Taxonomy" id="655863"/>
    <lineage>
        <taxon>Eukaryota</taxon>
        <taxon>Fungi</taxon>
        <taxon>Dikarya</taxon>
        <taxon>Ascomycota</taxon>
        <taxon>Pezizomycotina</taxon>
        <taxon>Sordariomycetes</taxon>
        <taxon>Sordariomycetidae</taxon>
        <taxon>Ophiostomatales</taxon>
        <taxon>Ophiostomataceae</taxon>
        <taxon>Leptographium</taxon>
    </lineage>
</organism>
<feature type="transmembrane region" description="Helical" evidence="9">
    <location>
        <begin position="328"/>
        <end position="359"/>
    </location>
</feature>
<feature type="transmembrane region" description="Helical" evidence="9">
    <location>
        <begin position="100"/>
        <end position="119"/>
    </location>
</feature>
<dbReference type="GeneID" id="25975142"/>
<dbReference type="PANTHER" id="PTHR11132">
    <property type="entry name" value="SOLUTE CARRIER FAMILY 35"/>
    <property type="match status" value="1"/>
</dbReference>
<evidence type="ECO:0000256" key="7">
    <source>
        <dbReference type="ARBA" id="ARBA00023136"/>
    </source>
</evidence>
<comment type="function">
    <text evidence="1">Involved in the import of GDP-mannose from the cytoplasm into the Golgi lumen.</text>
</comment>
<comment type="subcellular location">
    <subcellularLocation>
        <location evidence="2">Endoplasmic reticulum membrane</location>
        <topology evidence="2">Multi-pass membrane protein</topology>
    </subcellularLocation>
</comment>
<feature type="compositionally biased region" description="Basic and acidic residues" evidence="8">
    <location>
        <begin position="21"/>
        <end position="36"/>
    </location>
</feature>
<feature type="domain" description="Sugar phosphate transporter" evidence="10">
    <location>
        <begin position="77"/>
        <end position="360"/>
    </location>
</feature>
<dbReference type="OrthoDB" id="10261634at2759"/>
<evidence type="ECO:0000313" key="11">
    <source>
        <dbReference type="EMBL" id="EFX02132.1"/>
    </source>
</evidence>
<accession>F0XJE1</accession>
<dbReference type="GO" id="GO:0005789">
    <property type="term" value="C:endoplasmic reticulum membrane"/>
    <property type="evidence" value="ECO:0007669"/>
    <property type="project" value="UniProtKB-SubCell"/>
</dbReference>
<proteinExistence type="inferred from homology"/>
<evidence type="ECO:0000313" key="12">
    <source>
        <dbReference type="Proteomes" id="UP000007796"/>
    </source>
</evidence>
<keyword evidence="12" id="KW-1185">Reference proteome</keyword>